<protein>
    <submittedName>
        <fullName evidence="5">Uncharacterized protein LOC108559239</fullName>
    </submittedName>
</protein>
<feature type="transmembrane region" description="Helical" evidence="1">
    <location>
        <begin position="318"/>
        <end position="336"/>
    </location>
</feature>
<name>A0ABM1MBI8_NICVS</name>
<feature type="transmembrane region" description="Helical" evidence="1">
    <location>
        <begin position="497"/>
        <end position="516"/>
    </location>
</feature>
<dbReference type="PANTHER" id="PTHR11161:SF0">
    <property type="entry name" value="O-ACYLTRANSFERASE LIKE PROTEIN"/>
    <property type="match status" value="1"/>
</dbReference>
<feature type="transmembrane region" description="Helical" evidence="1">
    <location>
        <begin position="456"/>
        <end position="477"/>
    </location>
</feature>
<keyword evidence="2" id="KW-0732">Signal</keyword>
<keyword evidence="1" id="KW-0472">Membrane</keyword>
<evidence type="ECO:0000259" key="3">
    <source>
        <dbReference type="Pfam" id="PF01757"/>
    </source>
</evidence>
<feature type="transmembrane region" description="Helical" evidence="1">
    <location>
        <begin position="161"/>
        <end position="183"/>
    </location>
</feature>
<feature type="transmembrane region" description="Helical" evidence="1">
    <location>
        <begin position="528"/>
        <end position="551"/>
    </location>
</feature>
<feature type="signal peptide" evidence="2">
    <location>
        <begin position="1"/>
        <end position="17"/>
    </location>
</feature>
<dbReference type="RefSeq" id="XP_017771938.1">
    <property type="nucleotide sequence ID" value="XM_017916449.1"/>
</dbReference>
<dbReference type="Pfam" id="PF01757">
    <property type="entry name" value="Acyl_transf_3"/>
    <property type="match status" value="1"/>
</dbReference>
<gene>
    <name evidence="5" type="primary">LOC108559239</name>
</gene>
<dbReference type="InterPro" id="IPR002656">
    <property type="entry name" value="Acyl_transf_3_dom"/>
</dbReference>
<feature type="chain" id="PRO_5045787039" evidence="2">
    <location>
        <begin position="18"/>
        <end position="570"/>
    </location>
</feature>
<keyword evidence="1" id="KW-1133">Transmembrane helix</keyword>
<feature type="transmembrane region" description="Helical" evidence="1">
    <location>
        <begin position="236"/>
        <end position="257"/>
    </location>
</feature>
<dbReference type="PANTHER" id="PTHR11161">
    <property type="entry name" value="O-ACYLTRANSFERASE"/>
    <property type="match status" value="1"/>
</dbReference>
<evidence type="ECO:0000256" key="2">
    <source>
        <dbReference type="SAM" id="SignalP"/>
    </source>
</evidence>
<accession>A0ABM1MBI8</accession>
<organism evidence="4 5">
    <name type="scientific">Nicrophorus vespilloides</name>
    <name type="common">Boreal carrion beetle</name>
    <dbReference type="NCBI Taxonomy" id="110193"/>
    <lineage>
        <taxon>Eukaryota</taxon>
        <taxon>Metazoa</taxon>
        <taxon>Ecdysozoa</taxon>
        <taxon>Arthropoda</taxon>
        <taxon>Hexapoda</taxon>
        <taxon>Insecta</taxon>
        <taxon>Pterygota</taxon>
        <taxon>Neoptera</taxon>
        <taxon>Endopterygota</taxon>
        <taxon>Coleoptera</taxon>
        <taxon>Polyphaga</taxon>
        <taxon>Staphyliniformia</taxon>
        <taxon>Silphidae</taxon>
        <taxon>Nicrophorinae</taxon>
        <taxon>Nicrophorus</taxon>
    </lineage>
</organism>
<feature type="domain" description="Acyltransferase 3" evidence="3">
    <location>
        <begin position="231"/>
        <end position="551"/>
    </location>
</feature>
<feature type="non-terminal residue" evidence="5">
    <location>
        <position position="570"/>
    </location>
</feature>
<keyword evidence="4" id="KW-1185">Reference proteome</keyword>
<dbReference type="GeneID" id="108559239"/>
<feature type="transmembrane region" description="Helical" evidence="1">
    <location>
        <begin position="277"/>
        <end position="297"/>
    </location>
</feature>
<keyword evidence="1" id="KW-0812">Transmembrane</keyword>
<evidence type="ECO:0000313" key="4">
    <source>
        <dbReference type="Proteomes" id="UP000695000"/>
    </source>
</evidence>
<feature type="transmembrane region" description="Helical" evidence="1">
    <location>
        <begin position="409"/>
        <end position="429"/>
    </location>
</feature>
<sequence>MLQLLLLSAFCAASVYSMEPMKVFPNVTELEYMSMPTLFHLDDFDGCLTLATDPLYCYATVQLAPNDEENVSKTWKVIEEVITVPRFYRHDLLRHGICVQETCPNIPKANYGLGNGTKELWKGISDCYSQKYEDLGLKGEVIEMYCQNDQPVYEIDSLDMAYIYVLLTLLALVTTGTTFEVWARYKSPEEYQRITRSSKVRKLLTAFSLTKNLERLGSEITSEDGLALAPIQGIRVFNMFFVVMVHSCVLLFVGPIANPQYAENVTLDPLNMFLSNGNLIMQTSFMISALLLSFHLCQMFENKKMNVSVIFTGILNRLLRLYPIHLAMLGFAATWLRHSGNGPFFHRIVDSEFRNCRENWLLSVLFINNLYNTQNICMTHTWYLSADTQLFVFGLFVMMVVINNPRKANTIFVSLFVTGILVTFAQHYYNAYDIVFRSYPEYLYNLFLNLPFWHSLYIATHHHISCYVMGLATGFYIHKWRKEKVKITLNKFWYTIWFIYSWVAPIGTILSAAPFYEDGFSTTRLNAALYNAFFRLSFGLPILIGIIMFIFGQGRPMLNFVNWRPFHVLG</sequence>
<reference evidence="5" key="1">
    <citation type="submission" date="2025-08" db="UniProtKB">
        <authorList>
            <consortium name="RefSeq"/>
        </authorList>
    </citation>
    <scope>IDENTIFICATION</scope>
    <source>
        <tissue evidence="5">Whole Larva</tissue>
    </source>
</reference>
<evidence type="ECO:0000256" key="1">
    <source>
        <dbReference type="SAM" id="Phobius"/>
    </source>
</evidence>
<proteinExistence type="predicted"/>
<dbReference type="InterPro" id="IPR052728">
    <property type="entry name" value="O2_lipid_transport_reg"/>
</dbReference>
<feature type="transmembrane region" description="Helical" evidence="1">
    <location>
        <begin position="382"/>
        <end position="402"/>
    </location>
</feature>
<dbReference type="Proteomes" id="UP000695000">
    <property type="component" value="Unplaced"/>
</dbReference>
<evidence type="ECO:0000313" key="5">
    <source>
        <dbReference type="RefSeq" id="XP_017771938.1"/>
    </source>
</evidence>